<evidence type="ECO:0000313" key="2">
    <source>
        <dbReference type="Proteomes" id="UP001066276"/>
    </source>
</evidence>
<reference evidence="1" key="1">
    <citation type="journal article" date="2022" name="bioRxiv">
        <title>Sequencing and chromosome-scale assembly of the giantPleurodeles waltlgenome.</title>
        <authorList>
            <person name="Brown T."/>
            <person name="Elewa A."/>
            <person name="Iarovenko S."/>
            <person name="Subramanian E."/>
            <person name="Araus A.J."/>
            <person name="Petzold A."/>
            <person name="Susuki M."/>
            <person name="Suzuki K.-i.T."/>
            <person name="Hayashi T."/>
            <person name="Toyoda A."/>
            <person name="Oliveira C."/>
            <person name="Osipova E."/>
            <person name="Leigh N.D."/>
            <person name="Simon A."/>
            <person name="Yun M.H."/>
        </authorList>
    </citation>
    <scope>NUCLEOTIDE SEQUENCE</scope>
    <source>
        <strain evidence="1">20211129_DDA</strain>
        <tissue evidence="1">Liver</tissue>
    </source>
</reference>
<keyword evidence="2" id="KW-1185">Reference proteome</keyword>
<dbReference type="Proteomes" id="UP001066276">
    <property type="component" value="Chromosome 3_1"/>
</dbReference>
<evidence type="ECO:0000313" key="1">
    <source>
        <dbReference type="EMBL" id="KAJ1190210.1"/>
    </source>
</evidence>
<comment type="caution">
    <text evidence="1">The sequence shown here is derived from an EMBL/GenBank/DDBJ whole genome shotgun (WGS) entry which is preliminary data.</text>
</comment>
<accession>A0AAV7UMH9</accession>
<gene>
    <name evidence="1" type="ORF">NDU88_006948</name>
</gene>
<dbReference type="EMBL" id="JANPWB010000005">
    <property type="protein sequence ID" value="KAJ1190210.1"/>
    <property type="molecule type" value="Genomic_DNA"/>
</dbReference>
<proteinExistence type="predicted"/>
<dbReference type="AlphaFoldDB" id="A0AAV7UMH9"/>
<organism evidence="1 2">
    <name type="scientific">Pleurodeles waltl</name>
    <name type="common">Iberian ribbed newt</name>
    <dbReference type="NCBI Taxonomy" id="8319"/>
    <lineage>
        <taxon>Eukaryota</taxon>
        <taxon>Metazoa</taxon>
        <taxon>Chordata</taxon>
        <taxon>Craniata</taxon>
        <taxon>Vertebrata</taxon>
        <taxon>Euteleostomi</taxon>
        <taxon>Amphibia</taxon>
        <taxon>Batrachia</taxon>
        <taxon>Caudata</taxon>
        <taxon>Salamandroidea</taxon>
        <taxon>Salamandridae</taxon>
        <taxon>Pleurodelinae</taxon>
        <taxon>Pleurodeles</taxon>
    </lineage>
</organism>
<protein>
    <submittedName>
        <fullName evidence="1">Uncharacterized protein</fullName>
    </submittedName>
</protein>
<name>A0AAV7UMH9_PLEWA</name>
<sequence length="172" mass="18456">MSRALPGTGGFSLRYNVGDLDWSPHSLSWQTRCPRPCGTAGSYQLLGVSLRGSQERALGLARVSWHLGHKMAFPLLAARVKGMIGDCTKVGACLCLGCPPYCTPVPWVHLHEHASAVLPPQLLMGGCSLHGTVALFRRSGPGAQAALLTRSTKQTQSVLRALPHKIERSSLH</sequence>